<dbReference type="InterPro" id="IPR046520">
    <property type="entry name" value="DUF6697"/>
</dbReference>
<proteinExistence type="predicted"/>
<evidence type="ECO:0000259" key="2">
    <source>
        <dbReference type="Pfam" id="PF20411"/>
    </source>
</evidence>
<dbReference type="OrthoDB" id="5429721at2759"/>
<sequence length="315" mass="35446">MSATVTPERLSPREHDANNPNRSATPGVFSLSEPNTDALRVRNALPAAQAPQARHAPQKPAAPNVATAGHANGNNGDLTIEQVISNVVPPPGAYDGAPNHHQGFTRSLLSKIIGGSPQATWVKPASSKNYPYRLHPSHLYICVKRDLNQWLPKRPGEAGALTVFREDKAIAVHNRIYPLFICHDRNNWVYYGHYRFLHFPTNNGELPLARYNRFSQKQKEEWARHILSKSWGRKMLTKKKITTTEQEAIDVASLINFFESPDNQRHCRLMLRLMEPVRYDSTLYRQLLADSSPNADAGGPARRQRLQDSDEEGSH</sequence>
<organism evidence="3 4">
    <name type="scientific">Sphaerosporella brunnea</name>
    <dbReference type="NCBI Taxonomy" id="1250544"/>
    <lineage>
        <taxon>Eukaryota</taxon>
        <taxon>Fungi</taxon>
        <taxon>Dikarya</taxon>
        <taxon>Ascomycota</taxon>
        <taxon>Pezizomycotina</taxon>
        <taxon>Pezizomycetes</taxon>
        <taxon>Pezizales</taxon>
        <taxon>Pyronemataceae</taxon>
        <taxon>Sphaerosporella</taxon>
    </lineage>
</organism>
<feature type="region of interest" description="Disordered" evidence="1">
    <location>
        <begin position="290"/>
        <end position="315"/>
    </location>
</feature>
<feature type="compositionally biased region" description="Basic and acidic residues" evidence="1">
    <location>
        <begin position="305"/>
        <end position="315"/>
    </location>
</feature>
<feature type="region of interest" description="Disordered" evidence="1">
    <location>
        <begin position="1"/>
        <end position="32"/>
    </location>
</feature>
<evidence type="ECO:0000313" key="3">
    <source>
        <dbReference type="EMBL" id="KAA8901703.1"/>
    </source>
</evidence>
<dbReference type="Pfam" id="PF20411">
    <property type="entry name" value="DUF6697"/>
    <property type="match status" value="1"/>
</dbReference>
<feature type="compositionally biased region" description="Low complexity" evidence="1">
    <location>
        <begin position="48"/>
        <end position="63"/>
    </location>
</feature>
<feature type="region of interest" description="Disordered" evidence="1">
    <location>
        <begin position="48"/>
        <end position="77"/>
    </location>
</feature>
<evidence type="ECO:0000313" key="4">
    <source>
        <dbReference type="Proteomes" id="UP000326924"/>
    </source>
</evidence>
<keyword evidence="4" id="KW-1185">Reference proteome</keyword>
<reference evidence="3 4" key="1">
    <citation type="submission" date="2019-09" db="EMBL/GenBank/DDBJ databases">
        <title>Draft genome of the ectomycorrhizal ascomycete Sphaerosporella brunnea.</title>
        <authorList>
            <consortium name="DOE Joint Genome Institute"/>
            <person name="Benucci G.M."/>
            <person name="Marozzi G."/>
            <person name="Antonielli L."/>
            <person name="Sanchez S."/>
            <person name="Marco P."/>
            <person name="Wang X."/>
            <person name="Falini L.B."/>
            <person name="Barry K."/>
            <person name="Haridas S."/>
            <person name="Lipzen A."/>
            <person name="Labutti K."/>
            <person name="Grigoriev I.V."/>
            <person name="Murat C."/>
            <person name="Martin F."/>
            <person name="Albertini E."/>
            <person name="Donnini D."/>
            <person name="Bonito G."/>
        </authorList>
    </citation>
    <scope>NUCLEOTIDE SEQUENCE [LARGE SCALE GENOMIC DNA]</scope>
    <source>
        <strain evidence="3 4">Sb_GMNB300</strain>
    </source>
</reference>
<dbReference type="EMBL" id="VXIS01000142">
    <property type="protein sequence ID" value="KAA8901703.1"/>
    <property type="molecule type" value="Genomic_DNA"/>
</dbReference>
<accession>A0A5J5ERJ3</accession>
<dbReference type="AlphaFoldDB" id="A0A5J5ERJ3"/>
<gene>
    <name evidence="3" type="ORF">FN846DRAFT_956736</name>
</gene>
<name>A0A5J5ERJ3_9PEZI</name>
<feature type="domain" description="DUF6697" evidence="2">
    <location>
        <begin position="104"/>
        <end position="289"/>
    </location>
</feature>
<dbReference type="Proteomes" id="UP000326924">
    <property type="component" value="Unassembled WGS sequence"/>
</dbReference>
<evidence type="ECO:0000256" key="1">
    <source>
        <dbReference type="SAM" id="MobiDB-lite"/>
    </source>
</evidence>
<dbReference type="InParanoid" id="A0A5J5ERJ3"/>
<protein>
    <recommendedName>
        <fullName evidence="2">DUF6697 domain-containing protein</fullName>
    </recommendedName>
</protein>
<comment type="caution">
    <text evidence="3">The sequence shown here is derived from an EMBL/GenBank/DDBJ whole genome shotgun (WGS) entry which is preliminary data.</text>
</comment>